<name>A0A916R3R7_9RHOB</name>
<evidence type="ECO:0000313" key="1">
    <source>
        <dbReference type="EMBL" id="GGA31989.1"/>
    </source>
</evidence>
<comment type="caution">
    <text evidence="1">The sequence shown here is derived from an EMBL/GenBank/DDBJ whole genome shotgun (WGS) entry which is preliminary data.</text>
</comment>
<dbReference type="RefSeq" id="WP_308420719.1">
    <property type="nucleotide sequence ID" value="NZ_BMKA01000009.1"/>
</dbReference>
<dbReference type="AlphaFoldDB" id="A0A916R3R7"/>
<gene>
    <name evidence="1" type="ORF">GCM10011498_36500</name>
</gene>
<proteinExistence type="predicted"/>
<dbReference type="Proteomes" id="UP000628017">
    <property type="component" value="Unassembled WGS sequence"/>
</dbReference>
<keyword evidence="2" id="KW-1185">Reference proteome</keyword>
<organism evidence="1 2">
    <name type="scientific">Neptunicoccus cionae</name>
    <dbReference type="NCBI Taxonomy" id="2035344"/>
    <lineage>
        <taxon>Bacteria</taxon>
        <taxon>Pseudomonadati</taxon>
        <taxon>Pseudomonadota</taxon>
        <taxon>Alphaproteobacteria</taxon>
        <taxon>Rhodobacterales</taxon>
        <taxon>Paracoccaceae</taxon>
        <taxon>Neptunicoccus</taxon>
    </lineage>
</organism>
<evidence type="ECO:0000313" key="2">
    <source>
        <dbReference type="Proteomes" id="UP000628017"/>
    </source>
</evidence>
<reference evidence="1" key="2">
    <citation type="submission" date="2020-09" db="EMBL/GenBank/DDBJ databases">
        <authorList>
            <person name="Sun Q."/>
            <person name="Zhou Y."/>
        </authorList>
    </citation>
    <scope>NUCLEOTIDE SEQUENCE</scope>
    <source>
        <strain evidence="1">CGMCC 1.15880</strain>
    </source>
</reference>
<reference evidence="1" key="1">
    <citation type="journal article" date="2014" name="Int. J. Syst. Evol. Microbiol.">
        <title>Complete genome sequence of Corynebacterium casei LMG S-19264T (=DSM 44701T), isolated from a smear-ripened cheese.</title>
        <authorList>
            <consortium name="US DOE Joint Genome Institute (JGI-PGF)"/>
            <person name="Walter F."/>
            <person name="Albersmeier A."/>
            <person name="Kalinowski J."/>
            <person name="Ruckert C."/>
        </authorList>
    </citation>
    <scope>NUCLEOTIDE SEQUENCE</scope>
    <source>
        <strain evidence="1">CGMCC 1.15880</strain>
    </source>
</reference>
<sequence length="119" mass="13599">MKEDGFYATFKHKQRIFPASKGAQALPLIRKLTYGLTISCVFIASMVHAGTCYAPDRPFVPADPDTAKEYADLIKRDFETYINDVQAYFRCLEIERGRAFTEAQEVSQEYGEFVQRDGQ</sequence>
<protein>
    <submittedName>
        <fullName evidence="1">Uncharacterized protein</fullName>
    </submittedName>
</protein>
<dbReference type="EMBL" id="BMKA01000009">
    <property type="protein sequence ID" value="GGA31989.1"/>
    <property type="molecule type" value="Genomic_DNA"/>
</dbReference>
<accession>A0A916R3R7</accession>